<dbReference type="GO" id="GO:0000049">
    <property type="term" value="F:tRNA binding"/>
    <property type="evidence" value="ECO:0007669"/>
    <property type="project" value="UniProtKB-KW"/>
</dbReference>
<dbReference type="OMA" id="AGERIWK"/>
<dbReference type="InterPro" id="IPR018165">
    <property type="entry name" value="Ala-tRNA-synth_IIc_core"/>
</dbReference>
<dbReference type="SUPFAM" id="SSF55186">
    <property type="entry name" value="ThrRS/AlaRS common domain"/>
    <property type="match status" value="1"/>
</dbReference>
<dbReference type="PRINTS" id="PR00980">
    <property type="entry name" value="TRNASYNTHALA"/>
</dbReference>
<evidence type="ECO:0000256" key="4">
    <source>
        <dbReference type="ARBA" id="ARBA00022598"/>
    </source>
</evidence>
<dbReference type="PANTHER" id="PTHR11777:SF39">
    <property type="entry name" value="ALANINE--TRNA LIGASE, MITOCHONDRIAL"/>
    <property type="match status" value="1"/>
</dbReference>
<dbReference type="InterPro" id="IPR045864">
    <property type="entry name" value="aa-tRNA-synth_II/BPL/LPL"/>
</dbReference>
<dbReference type="InterPro" id="IPR050058">
    <property type="entry name" value="Ala-tRNA_ligase"/>
</dbReference>
<keyword evidence="9" id="KW-0694">RNA-binding</keyword>
<accession>A0A8I6S0T3</accession>
<dbReference type="InterPro" id="IPR018163">
    <property type="entry name" value="Thr/Ala-tRNA-synth_IIc_edit"/>
</dbReference>
<evidence type="ECO:0000256" key="9">
    <source>
        <dbReference type="ARBA" id="ARBA00022884"/>
    </source>
</evidence>
<sequence length="969" mass="110084">MNIRWKLLGDRRSLCRYSSRKLSGREVRRHFINFFLGRGHDFVKSSSVKPFNDPTLEFVNAGMNQFKNVFLGLSPPLTARATNSQKCIRIGGKHNDLLAVGHDSYHHTFFEMLGNWSFGDYFKEEACQSAWKLVTSAPFSLPKSQLYVTYFRGDESLSLPPDLETKEIWRKIGVPDERILPFGIKDNFWEMGMTGPCGPSTEIHFDHLGSKLRSECVNANLENLTELWNLVFIQYQRNEDGNLTQLKQSFVDTGMGLERLVALLQNKSSNYDTDLFTPLFQYIAKYSKKDEYGGKFGNDDTYGNDTYYRILADHSRMIAISLADNMFPDYSHSLRRVIRKTLAISDYFAPNSGVNLLIDLTKVVGDSLGDFYPEILQNSRQIEFILKDEYELWRDVRTQLKSNWDQLLKTDPLLGKLTDVQSVGLVAALKELEKLKIKKGECLEPSLALALFDRYGLNVQLIEEVASIKGYKLDRPRLNSDIIELKRINKAALHSSKLQGISKRTLESLSSRFEPTDETAKYSYVVNGKYRFEPIQATVLAVIHNDSVLEGSPIEPGERVGILLDKTNFWSHLKGDSDKGVIKLTDSEEVNVDNVVRWGDYILHFGTLNSKNSVNLIGSSVSLHIDTDHRFNLMRNTTASHILTKLLNKKFVADLQLFVNSKHNLTVTYCLYGENISEGECMLFEYLVNKEIQDGIKIDVASISSKDVVSGIAIPQILSLESSHFPLIKFSGENTKELSYGPNVLNTRDIIEFCFTSININKKKRKYTFTCLTGPNVDDAYKKTEELLNRLQKLNCESEMSLINKEITNAKDLINQNLVPMSRRIELNYIVSKLSAIIKKKSLEEQVNEVVRLVEQCKKDKQAVVHYTGEDCELEKLTKLCPDLPIMLFAYNRGSLSVRCCTPKESALEADAWMKEVTRQIGGVATALKGHDPKRVSTLKPVKMNRQTLDKVVGQLKELALSTAQETRI</sequence>
<evidence type="ECO:0000256" key="10">
    <source>
        <dbReference type="ARBA" id="ARBA00022917"/>
    </source>
</evidence>
<evidence type="ECO:0000256" key="12">
    <source>
        <dbReference type="ARBA" id="ARBA00032577"/>
    </source>
</evidence>
<dbReference type="EnsemblMetazoa" id="XM_014400448.2">
    <property type="protein sequence ID" value="XP_014255934.1"/>
    <property type="gene ID" value="LOC106670268"/>
</dbReference>
<keyword evidence="10" id="KW-0648">Protein biosynthesis</keyword>
<dbReference type="GO" id="GO:0004813">
    <property type="term" value="F:alanine-tRNA ligase activity"/>
    <property type="evidence" value="ECO:0007669"/>
    <property type="project" value="UniProtKB-EC"/>
</dbReference>
<dbReference type="CTD" id="38595"/>
<dbReference type="Pfam" id="PF01411">
    <property type="entry name" value="tRNA-synt_2c"/>
    <property type="match status" value="2"/>
</dbReference>
<dbReference type="RefSeq" id="XP_014255934.1">
    <property type="nucleotide sequence ID" value="XM_014400448.2"/>
</dbReference>
<dbReference type="GeneID" id="106670268"/>
<evidence type="ECO:0000256" key="1">
    <source>
        <dbReference type="ARBA" id="ARBA00008226"/>
    </source>
</evidence>
<dbReference type="Gene3D" id="3.30.980.10">
    <property type="entry name" value="Threonyl-trna Synthetase, Chain A, domain 2"/>
    <property type="match status" value="1"/>
</dbReference>
<comment type="similarity">
    <text evidence="1">Belongs to the class-II aminoacyl-tRNA synthetase family.</text>
</comment>
<dbReference type="KEGG" id="clec:106670268"/>
<keyword evidence="16" id="KW-1185">Reference proteome</keyword>
<dbReference type="OrthoDB" id="2423964at2759"/>
<dbReference type="GO" id="GO:0006419">
    <property type="term" value="P:alanyl-tRNA aminoacylation"/>
    <property type="evidence" value="ECO:0007669"/>
    <property type="project" value="InterPro"/>
</dbReference>
<dbReference type="AlphaFoldDB" id="A0A8I6S0T3"/>
<name>A0A8I6S0T3_CIMLE</name>
<dbReference type="Proteomes" id="UP000494040">
    <property type="component" value="Unassembled WGS sequence"/>
</dbReference>
<keyword evidence="5" id="KW-0479">Metal-binding</keyword>
<dbReference type="GO" id="GO:0002161">
    <property type="term" value="F:aminoacyl-tRNA deacylase activity"/>
    <property type="evidence" value="ECO:0007669"/>
    <property type="project" value="TreeGrafter"/>
</dbReference>
<keyword evidence="4" id="KW-0436">Ligase</keyword>
<organism evidence="15 16">
    <name type="scientific">Cimex lectularius</name>
    <name type="common">Bed bug</name>
    <name type="synonym">Acanthia lectularia</name>
    <dbReference type="NCBI Taxonomy" id="79782"/>
    <lineage>
        <taxon>Eukaryota</taxon>
        <taxon>Metazoa</taxon>
        <taxon>Ecdysozoa</taxon>
        <taxon>Arthropoda</taxon>
        <taxon>Hexapoda</taxon>
        <taxon>Insecta</taxon>
        <taxon>Pterygota</taxon>
        <taxon>Neoptera</taxon>
        <taxon>Paraneoptera</taxon>
        <taxon>Hemiptera</taxon>
        <taxon>Heteroptera</taxon>
        <taxon>Panheteroptera</taxon>
        <taxon>Cimicomorpha</taxon>
        <taxon>Cimicidae</taxon>
        <taxon>Cimex</taxon>
    </lineage>
</organism>
<keyword evidence="3" id="KW-0820">tRNA-binding</keyword>
<dbReference type="FunFam" id="3.30.930.10:FF:000011">
    <property type="entry name" value="Alanine--tRNA ligase, cytoplasmic"/>
    <property type="match status" value="1"/>
</dbReference>
<evidence type="ECO:0000256" key="2">
    <source>
        <dbReference type="ARBA" id="ARBA00013168"/>
    </source>
</evidence>
<dbReference type="PANTHER" id="PTHR11777">
    <property type="entry name" value="ALANYL-TRNA SYNTHETASE"/>
    <property type="match status" value="1"/>
</dbReference>
<dbReference type="InterPro" id="IPR018162">
    <property type="entry name" value="Ala-tRNA-ligase_IIc_anticod-bd"/>
</dbReference>
<dbReference type="GO" id="GO:0005739">
    <property type="term" value="C:mitochondrion"/>
    <property type="evidence" value="ECO:0007669"/>
    <property type="project" value="TreeGrafter"/>
</dbReference>
<reference evidence="15" key="1">
    <citation type="submission" date="2022-01" db="UniProtKB">
        <authorList>
            <consortium name="EnsemblMetazoa"/>
        </authorList>
    </citation>
    <scope>IDENTIFICATION</scope>
</reference>
<evidence type="ECO:0000256" key="7">
    <source>
        <dbReference type="ARBA" id="ARBA00022833"/>
    </source>
</evidence>
<comment type="catalytic activity">
    <reaction evidence="13">
        <text>tRNA(Ala) + L-alanine + ATP = L-alanyl-tRNA(Ala) + AMP + diphosphate</text>
        <dbReference type="Rhea" id="RHEA:12540"/>
        <dbReference type="Rhea" id="RHEA-COMP:9657"/>
        <dbReference type="Rhea" id="RHEA-COMP:9923"/>
        <dbReference type="ChEBI" id="CHEBI:30616"/>
        <dbReference type="ChEBI" id="CHEBI:33019"/>
        <dbReference type="ChEBI" id="CHEBI:57972"/>
        <dbReference type="ChEBI" id="CHEBI:78442"/>
        <dbReference type="ChEBI" id="CHEBI:78497"/>
        <dbReference type="ChEBI" id="CHEBI:456215"/>
        <dbReference type="EC" id="6.1.1.7"/>
    </reaction>
</comment>
<dbReference type="InterPro" id="IPR018164">
    <property type="entry name" value="Ala-tRNA-synth_IIc_N"/>
</dbReference>
<keyword evidence="11" id="KW-0030">Aminoacyl-tRNA synthetase</keyword>
<dbReference type="SUPFAM" id="SSF55681">
    <property type="entry name" value="Class II aaRS and biotin synthetases"/>
    <property type="match status" value="1"/>
</dbReference>
<proteinExistence type="inferred from homology"/>
<evidence type="ECO:0000313" key="15">
    <source>
        <dbReference type="EnsemblMetazoa" id="XP_014255934.1"/>
    </source>
</evidence>
<dbReference type="GO" id="GO:0005524">
    <property type="term" value="F:ATP binding"/>
    <property type="evidence" value="ECO:0007669"/>
    <property type="project" value="UniProtKB-KW"/>
</dbReference>
<evidence type="ECO:0000256" key="11">
    <source>
        <dbReference type="ARBA" id="ARBA00023146"/>
    </source>
</evidence>
<evidence type="ECO:0000256" key="5">
    <source>
        <dbReference type="ARBA" id="ARBA00022723"/>
    </source>
</evidence>
<evidence type="ECO:0000259" key="14">
    <source>
        <dbReference type="PROSITE" id="PS50860"/>
    </source>
</evidence>
<dbReference type="CDD" id="cd00673">
    <property type="entry name" value="AlaRS_core"/>
    <property type="match status" value="1"/>
</dbReference>
<dbReference type="EC" id="6.1.1.7" evidence="2"/>
<evidence type="ECO:0000256" key="6">
    <source>
        <dbReference type="ARBA" id="ARBA00022741"/>
    </source>
</evidence>
<evidence type="ECO:0000256" key="3">
    <source>
        <dbReference type="ARBA" id="ARBA00022555"/>
    </source>
</evidence>
<evidence type="ECO:0000256" key="13">
    <source>
        <dbReference type="ARBA" id="ARBA00048300"/>
    </source>
</evidence>
<protein>
    <recommendedName>
        <fullName evidence="2">alanine--tRNA ligase</fullName>
        <ecNumber evidence="2">6.1.1.7</ecNumber>
    </recommendedName>
    <alternativeName>
        <fullName evidence="12">Alanyl-tRNA synthetase</fullName>
    </alternativeName>
</protein>
<dbReference type="GO" id="GO:0046872">
    <property type="term" value="F:metal ion binding"/>
    <property type="evidence" value="ECO:0007669"/>
    <property type="project" value="UniProtKB-KW"/>
</dbReference>
<dbReference type="InterPro" id="IPR002318">
    <property type="entry name" value="Ala-tRNA-lgiase_IIc"/>
</dbReference>
<keyword evidence="7" id="KW-0862">Zinc</keyword>
<feature type="domain" description="Alanyl-transfer RNA synthetases family profile" evidence="14">
    <location>
        <begin position="22"/>
        <end position="754"/>
    </location>
</feature>
<dbReference type="PROSITE" id="PS50860">
    <property type="entry name" value="AA_TRNA_LIGASE_II_ALA"/>
    <property type="match status" value="1"/>
</dbReference>
<evidence type="ECO:0000256" key="8">
    <source>
        <dbReference type="ARBA" id="ARBA00022840"/>
    </source>
</evidence>
<evidence type="ECO:0000313" key="16">
    <source>
        <dbReference type="Proteomes" id="UP000494040"/>
    </source>
</evidence>
<keyword evidence="8" id="KW-0067">ATP-binding</keyword>
<dbReference type="SUPFAM" id="SSF101353">
    <property type="entry name" value="Putative anticodon-binding domain of alanyl-tRNA synthetase (AlaRS)"/>
    <property type="match status" value="1"/>
</dbReference>
<dbReference type="Gene3D" id="3.30.930.10">
    <property type="entry name" value="Bira Bifunctional Protein, Domain 2"/>
    <property type="match status" value="1"/>
</dbReference>
<dbReference type="EnsemblMetazoa" id="XM_024225210.1">
    <property type="protein sequence ID" value="XP_024080978.1"/>
    <property type="gene ID" value="LOC106670268"/>
</dbReference>
<keyword evidence="6" id="KW-0547">Nucleotide-binding</keyword>
<dbReference type="RefSeq" id="XP_024080978.1">
    <property type="nucleotide sequence ID" value="XM_024225210.1"/>
</dbReference>